<dbReference type="Proteomes" id="UP000800036">
    <property type="component" value="Unassembled WGS sequence"/>
</dbReference>
<dbReference type="CDD" id="cd00167">
    <property type="entry name" value="SANT"/>
    <property type="match status" value="1"/>
</dbReference>
<dbReference type="EMBL" id="ML976680">
    <property type="protein sequence ID" value="KAF1973467.1"/>
    <property type="molecule type" value="Genomic_DNA"/>
</dbReference>
<evidence type="ECO:0000313" key="3">
    <source>
        <dbReference type="EMBL" id="KAF1973467.1"/>
    </source>
</evidence>
<feature type="compositionally biased region" description="Polar residues" evidence="1">
    <location>
        <begin position="90"/>
        <end position="119"/>
    </location>
</feature>
<dbReference type="OrthoDB" id="3562657at2759"/>
<protein>
    <recommendedName>
        <fullName evidence="2">Myb-like domain-containing protein</fullName>
    </recommendedName>
</protein>
<feature type="region of interest" description="Disordered" evidence="1">
    <location>
        <begin position="1"/>
        <end position="293"/>
    </location>
</feature>
<name>A0A6A5VJC2_9PLEO</name>
<proteinExistence type="predicted"/>
<dbReference type="SUPFAM" id="SSF46689">
    <property type="entry name" value="Homeodomain-like"/>
    <property type="match status" value="1"/>
</dbReference>
<keyword evidence="4" id="KW-1185">Reference proteome</keyword>
<feature type="domain" description="Myb-like" evidence="2">
    <location>
        <begin position="411"/>
        <end position="461"/>
    </location>
</feature>
<reference evidence="3" key="1">
    <citation type="journal article" date="2020" name="Stud. Mycol.">
        <title>101 Dothideomycetes genomes: a test case for predicting lifestyles and emergence of pathogens.</title>
        <authorList>
            <person name="Haridas S."/>
            <person name="Albert R."/>
            <person name="Binder M."/>
            <person name="Bloem J."/>
            <person name="Labutti K."/>
            <person name="Salamov A."/>
            <person name="Andreopoulos B."/>
            <person name="Baker S."/>
            <person name="Barry K."/>
            <person name="Bills G."/>
            <person name="Bluhm B."/>
            <person name="Cannon C."/>
            <person name="Castanera R."/>
            <person name="Culley D."/>
            <person name="Daum C."/>
            <person name="Ezra D."/>
            <person name="Gonzalez J."/>
            <person name="Henrissat B."/>
            <person name="Kuo A."/>
            <person name="Liang C."/>
            <person name="Lipzen A."/>
            <person name="Lutzoni F."/>
            <person name="Magnuson J."/>
            <person name="Mondo S."/>
            <person name="Nolan M."/>
            <person name="Ohm R."/>
            <person name="Pangilinan J."/>
            <person name="Park H.-J."/>
            <person name="Ramirez L."/>
            <person name="Alfaro M."/>
            <person name="Sun H."/>
            <person name="Tritt A."/>
            <person name="Yoshinaga Y."/>
            <person name="Zwiers L.-H."/>
            <person name="Turgeon B."/>
            <person name="Goodwin S."/>
            <person name="Spatafora J."/>
            <person name="Crous P."/>
            <person name="Grigoriev I."/>
        </authorList>
    </citation>
    <scope>NUCLEOTIDE SEQUENCE</scope>
    <source>
        <strain evidence="3">CBS 107.79</strain>
    </source>
</reference>
<dbReference type="InterPro" id="IPR001005">
    <property type="entry name" value="SANT/Myb"/>
</dbReference>
<feature type="region of interest" description="Disordered" evidence="1">
    <location>
        <begin position="388"/>
        <end position="408"/>
    </location>
</feature>
<organism evidence="3 4">
    <name type="scientific">Bimuria novae-zelandiae CBS 107.79</name>
    <dbReference type="NCBI Taxonomy" id="1447943"/>
    <lineage>
        <taxon>Eukaryota</taxon>
        <taxon>Fungi</taxon>
        <taxon>Dikarya</taxon>
        <taxon>Ascomycota</taxon>
        <taxon>Pezizomycotina</taxon>
        <taxon>Dothideomycetes</taxon>
        <taxon>Pleosporomycetidae</taxon>
        <taxon>Pleosporales</taxon>
        <taxon>Massarineae</taxon>
        <taxon>Didymosphaeriaceae</taxon>
        <taxon>Bimuria</taxon>
    </lineage>
</organism>
<gene>
    <name evidence="3" type="ORF">BU23DRAFT_131519</name>
</gene>
<evidence type="ECO:0000259" key="2">
    <source>
        <dbReference type="PROSITE" id="PS50090"/>
    </source>
</evidence>
<feature type="compositionally biased region" description="Acidic residues" evidence="1">
    <location>
        <begin position="391"/>
        <end position="408"/>
    </location>
</feature>
<dbReference type="PROSITE" id="PS50090">
    <property type="entry name" value="MYB_LIKE"/>
    <property type="match status" value="1"/>
</dbReference>
<dbReference type="AlphaFoldDB" id="A0A6A5VJC2"/>
<evidence type="ECO:0000256" key="1">
    <source>
        <dbReference type="SAM" id="MobiDB-lite"/>
    </source>
</evidence>
<sequence>MCVLSVEGMEDIRHKKSPAADEPLFSDISVTSRPSSARKRTHPSSANTIISSAEVAEVTSEPEPEGTRSAKRQRPATQRAGSLILDPVSTPRSTPLRTPSGPVSRSRASNEPSPGSLGSNGKGDVAGTPDQLPNNLEENSDDSAYVRGTVEELLQSPRRSTSPFKGIEDEQDIDRNSDRREKKRKGSGNKVGGNLHESNQVDKVSCRLSAKTSQRRKRSDHPVQEKGHGPSRTALRPRGSGTMPTRVPRQVASSQPRQPHRLSTGSVTRSRSPRTSASGTKAGDGTNIHSRPSLDMSYQITDLTLCPVPKGSSIVTATVRYRDSKLSLDPVAPNHKLLGREGKVICMTQLSTDSWMLVGYRYDDVVPSACSRGSPTLLNIGRASMSLGDSASDDNDGSSDEDEDEACEEDHVTRTRALWLESDEQRLLSLKDRQCMEWEEVFKRFPNRTPGAVKLRYYALRKKDS</sequence>
<dbReference type="InterPro" id="IPR009057">
    <property type="entry name" value="Homeodomain-like_sf"/>
</dbReference>
<feature type="compositionally biased region" description="Polar residues" evidence="1">
    <location>
        <begin position="251"/>
        <end position="279"/>
    </location>
</feature>
<evidence type="ECO:0000313" key="4">
    <source>
        <dbReference type="Proteomes" id="UP000800036"/>
    </source>
</evidence>
<accession>A0A6A5VJC2</accession>